<comment type="caution">
    <text evidence="2">The sequence shown here is derived from an EMBL/GenBank/DDBJ whole genome shotgun (WGS) entry which is preliminary data.</text>
</comment>
<dbReference type="PATRIC" id="fig|47311.3.peg.2008"/>
<evidence type="ECO:0000313" key="3">
    <source>
        <dbReference type="Proteomes" id="UP000077275"/>
    </source>
</evidence>
<keyword evidence="3" id="KW-1185">Reference proteome</keyword>
<dbReference type="Proteomes" id="UP000077275">
    <property type="component" value="Unassembled WGS sequence"/>
</dbReference>
<name>A0A166CVZ4_9EURY</name>
<reference evidence="2 3" key="1">
    <citation type="submission" date="2016-04" db="EMBL/GenBank/DDBJ databases">
        <title>Genome sequence of Methanobrevibacter cuticularis DSM 11139.</title>
        <authorList>
            <person name="Poehlein A."/>
            <person name="Seedorf H."/>
            <person name="Daniel R."/>
        </authorList>
    </citation>
    <scope>NUCLEOTIDE SEQUENCE [LARGE SCALE GENOMIC DNA]</scope>
    <source>
        <strain evidence="2 3">DSM 11139</strain>
    </source>
</reference>
<proteinExistence type="predicted"/>
<evidence type="ECO:0000313" key="2">
    <source>
        <dbReference type="EMBL" id="KZX14921.1"/>
    </source>
</evidence>
<sequence>MKNKIIILVVILILISGIAIYVATTENTENSIKTSNNNKKNLTNMSIGQNNTTNERTQDLNKTVKIKDKFMVTEKIAKEDKIYIYYDSGYNGQDDIHRGLFIHILNSSDELEGDTQFKIIYVVVRFQDNNDKTVYKTYNPNNGDSIRVKVPKNLTPISTTVYYKAK</sequence>
<accession>A0A166CVZ4</accession>
<organism evidence="2 3">
    <name type="scientific">Methanobrevibacter cuticularis</name>
    <dbReference type="NCBI Taxonomy" id="47311"/>
    <lineage>
        <taxon>Archaea</taxon>
        <taxon>Methanobacteriati</taxon>
        <taxon>Methanobacteriota</taxon>
        <taxon>Methanomada group</taxon>
        <taxon>Methanobacteria</taxon>
        <taxon>Methanobacteriales</taxon>
        <taxon>Methanobacteriaceae</taxon>
        <taxon>Methanobrevibacter</taxon>
    </lineage>
</organism>
<feature type="region of interest" description="Disordered" evidence="1">
    <location>
        <begin position="31"/>
        <end position="54"/>
    </location>
</feature>
<gene>
    <name evidence="2" type="ORF">MBCUT_18480</name>
</gene>
<dbReference type="EMBL" id="LWMW01000139">
    <property type="protein sequence ID" value="KZX14921.1"/>
    <property type="molecule type" value="Genomic_DNA"/>
</dbReference>
<feature type="compositionally biased region" description="Low complexity" evidence="1">
    <location>
        <begin position="31"/>
        <end position="44"/>
    </location>
</feature>
<evidence type="ECO:0000256" key="1">
    <source>
        <dbReference type="SAM" id="MobiDB-lite"/>
    </source>
</evidence>
<feature type="compositionally biased region" description="Polar residues" evidence="1">
    <location>
        <begin position="45"/>
        <end position="54"/>
    </location>
</feature>
<protein>
    <submittedName>
        <fullName evidence="2">Uncharacterized protein</fullName>
    </submittedName>
</protein>
<dbReference type="AlphaFoldDB" id="A0A166CVZ4"/>
<dbReference type="RefSeq" id="WP_067260383.1">
    <property type="nucleotide sequence ID" value="NZ_LWMW01000139.1"/>
</dbReference>